<dbReference type="Pfam" id="PF14238">
    <property type="entry name" value="DUF4340"/>
    <property type="match status" value="1"/>
</dbReference>
<accession>X1NK04</accession>
<dbReference type="AlphaFoldDB" id="X1NK04"/>
<proteinExistence type="predicted"/>
<gene>
    <name evidence="2" type="ORF">S06H3_36743</name>
</gene>
<comment type="caution">
    <text evidence="2">The sequence shown here is derived from an EMBL/GenBank/DDBJ whole genome shotgun (WGS) entry which is preliminary data.</text>
</comment>
<dbReference type="InterPro" id="IPR025641">
    <property type="entry name" value="DUF4340"/>
</dbReference>
<feature type="non-terminal residue" evidence="2">
    <location>
        <position position="271"/>
    </location>
</feature>
<name>X1NK04_9ZZZZ</name>
<feature type="domain" description="DUF4340" evidence="1">
    <location>
        <begin position="45"/>
        <end position="212"/>
    </location>
</feature>
<protein>
    <recommendedName>
        <fullName evidence="1">DUF4340 domain-containing protein</fullName>
    </recommendedName>
</protein>
<evidence type="ECO:0000259" key="1">
    <source>
        <dbReference type="Pfam" id="PF14238"/>
    </source>
</evidence>
<reference evidence="2" key="1">
    <citation type="journal article" date="2014" name="Front. Microbiol.">
        <title>High frequency of phylogenetically diverse reductive dehalogenase-homologous genes in deep subseafloor sedimentary metagenomes.</title>
        <authorList>
            <person name="Kawai M."/>
            <person name="Futagami T."/>
            <person name="Toyoda A."/>
            <person name="Takaki Y."/>
            <person name="Nishi S."/>
            <person name="Hori S."/>
            <person name="Arai W."/>
            <person name="Tsubouchi T."/>
            <person name="Morono Y."/>
            <person name="Uchiyama I."/>
            <person name="Ito T."/>
            <person name="Fujiyama A."/>
            <person name="Inagaki F."/>
            <person name="Takami H."/>
        </authorList>
    </citation>
    <scope>NUCLEOTIDE SEQUENCE</scope>
    <source>
        <strain evidence="2">Expedition CK06-06</strain>
    </source>
</reference>
<sequence>MDTDLVKIDTGRISTVYIYPQAEQGAELEFSRNGIAWIVSKDELTAPADKYSIDHALDELLNLKADRLVARSEEKWPEFHVNDSLGTRVLIKEGKKTTLDMIIGRFNYQPPPGGYSGYGQQYGTGITYVRNSDEDEVYAVEGFLAMSINQGFNNWRDQAICRLTKDQITKVVFEYPADSGFVAQKLDVNWTINGILADSTSMAQYLNGLSRKSHGDFADGFSPFSNPLYQVTFEGMNMDPLLIRVYSQVGDELILHSSINPESYFRITRDG</sequence>
<evidence type="ECO:0000313" key="2">
    <source>
        <dbReference type="EMBL" id="GAI18999.1"/>
    </source>
</evidence>
<dbReference type="EMBL" id="BARV01022276">
    <property type="protein sequence ID" value="GAI18999.1"/>
    <property type="molecule type" value="Genomic_DNA"/>
</dbReference>
<organism evidence="2">
    <name type="scientific">marine sediment metagenome</name>
    <dbReference type="NCBI Taxonomy" id="412755"/>
    <lineage>
        <taxon>unclassified sequences</taxon>
        <taxon>metagenomes</taxon>
        <taxon>ecological metagenomes</taxon>
    </lineage>
</organism>